<keyword evidence="1" id="KW-0813">Transport</keyword>
<keyword evidence="4" id="KW-0201">Cytochrome c-type biogenesis</keyword>
<keyword evidence="2" id="KW-1003">Cell membrane</keyword>
<dbReference type="GO" id="GO:0005524">
    <property type="term" value="F:ATP binding"/>
    <property type="evidence" value="ECO:0007669"/>
    <property type="project" value="UniProtKB-KW"/>
</dbReference>
<keyword evidence="7" id="KW-0472">Membrane</keyword>
<evidence type="ECO:0000256" key="7">
    <source>
        <dbReference type="ARBA" id="ARBA00023136"/>
    </source>
</evidence>
<dbReference type="GO" id="GO:0016887">
    <property type="term" value="F:ATP hydrolysis activity"/>
    <property type="evidence" value="ECO:0007669"/>
    <property type="project" value="InterPro"/>
</dbReference>
<dbReference type="EMBL" id="CP001715">
    <property type="protein sequence ID" value="ACV34074.1"/>
    <property type="molecule type" value="Genomic_DNA"/>
</dbReference>
<reference evidence="9" key="1">
    <citation type="submission" date="2009-08" db="EMBL/GenBank/DDBJ databases">
        <authorList>
            <consortium name="US DOE Joint Genome Institute"/>
            <person name="Lucas S."/>
            <person name="Copeland A."/>
            <person name="Lapidus A."/>
            <person name="Glavina del Rio T."/>
            <person name="Dalin E."/>
            <person name="Tice H."/>
            <person name="Bruce D."/>
            <person name="Barry K."/>
            <person name="Pitluck S."/>
            <person name="Lowry S."/>
            <person name="Larimer F."/>
            <person name="Land M."/>
            <person name="Hauser L."/>
            <person name="Kyrpides N."/>
            <person name="Ivanova N."/>
            <person name="McMahon K.D."/>
            <person name="Hugenholtz P."/>
        </authorList>
    </citation>
    <scope>NUCLEOTIDE SEQUENCE</scope>
    <source>
        <strain evidence="9">UW-1</strain>
    </source>
</reference>
<dbReference type="eggNOG" id="COG4133">
    <property type="taxonomic scope" value="Bacteria"/>
</dbReference>
<dbReference type="KEGG" id="app:CAP2UW1_0728"/>
<dbReference type="InterPro" id="IPR003439">
    <property type="entry name" value="ABC_transporter-like_ATP-bd"/>
</dbReference>
<protein>
    <submittedName>
        <fullName evidence="9">Heme exporter protein CcmA</fullName>
    </submittedName>
</protein>
<keyword evidence="3" id="KW-0547">Nucleotide-binding</keyword>
<evidence type="ECO:0000256" key="1">
    <source>
        <dbReference type="ARBA" id="ARBA00022448"/>
    </source>
</evidence>
<evidence type="ECO:0000256" key="5">
    <source>
        <dbReference type="ARBA" id="ARBA00022840"/>
    </source>
</evidence>
<sequence length="218" mass="23925">MLEASKLECVRGERRLFAGVSFRLDGGEMLYLQGRNGSGKTSLLRMLCGMTPAASGEIRWRGKPIRKLGEEFRSELCYLGHQNAIKEELTPLENLLSAARLAQEALDEDSALDALEQVGLHGREDLACRYLSQGQKRRAALARLVHEKRALWVLDEPYVALDTAAVDLVARLIGAHLQRGGLTVLTTHQSVAVPAGAVRELWLGTEEAGDARHALTEC</sequence>
<dbReference type="SMART" id="SM00382">
    <property type="entry name" value="AAA"/>
    <property type="match status" value="1"/>
</dbReference>
<evidence type="ECO:0000313" key="9">
    <source>
        <dbReference type="EMBL" id="ACV34074.1"/>
    </source>
</evidence>
<dbReference type="InterPro" id="IPR027417">
    <property type="entry name" value="P-loop_NTPase"/>
</dbReference>
<organism evidence="9">
    <name type="scientific">Accumulibacter regalis</name>
    <dbReference type="NCBI Taxonomy" id="522306"/>
    <lineage>
        <taxon>Bacteria</taxon>
        <taxon>Pseudomonadati</taxon>
        <taxon>Pseudomonadota</taxon>
        <taxon>Betaproteobacteria</taxon>
        <taxon>Candidatus Accumulibacter</taxon>
    </lineage>
</organism>
<dbReference type="OrthoDB" id="9800654at2"/>
<evidence type="ECO:0000256" key="4">
    <source>
        <dbReference type="ARBA" id="ARBA00022748"/>
    </source>
</evidence>
<dbReference type="GO" id="GO:0022857">
    <property type="term" value="F:transmembrane transporter activity"/>
    <property type="evidence" value="ECO:0007669"/>
    <property type="project" value="InterPro"/>
</dbReference>
<keyword evidence="6" id="KW-1278">Translocase</keyword>
<dbReference type="AlphaFoldDB" id="C7RMP7"/>
<evidence type="ECO:0000256" key="6">
    <source>
        <dbReference type="ARBA" id="ARBA00022967"/>
    </source>
</evidence>
<dbReference type="NCBIfam" id="TIGR01189">
    <property type="entry name" value="ccmA"/>
    <property type="match status" value="1"/>
</dbReference>
<evidence type="ECO:0000259" key="8">
    <source>
        <dbReference type="PROSITE" id="PS50893"/>
    </source>
</evidence>
<feature type="domain" description="ABC transporter" evidence="8">
    <location>
        <begin position="2"/>
        <end position="214"/>
    </location>
</feature>
<dbReference type="InterPro" id="IPR003593">
    <property type="entry name" value="AAA+_ATPase"/>
</dbReference>
<dbReference type="GO" id="GO:0017004">
    <property type="term" value="P:cytochrome complex assembly"/>
    <property type="evidence" value="ECO:0007669"/>
    <property type="project" value="UniProtKB-KW"/>
</dbReference>
<dbReference type="PROSITE" id="PS00211">
    <property type="entry name" value="ABC_TRANSPORTER_1"/>
    <property type="match status" value="1"/>
</dbReference>
<dbReference type="STRING" id="522306.CAP2UW1_0728"/>
<dbReference type="Gene3D" id="3.40.50.300">
    <property type="entry name" value="P-loop containing nucleotide triphosphate hydrolases"/>
    <property type="match status" value="1"/>
</dbReference>
<dbReference type="SUPFAM" id="SSF52540">
    <property type="entry name" value="P-loop containing nucleoside triphosphate hydrolases"/>
    <property type="match status" value="1"/>
</dbReference>
<name>C7RMP7_ACCRE</name>
<reference evidence="9" key="2">
    <citation type="submission" date="2009-09" db="EMBL/GenBank/DDBJ databases">
        <title>Complete sequence of chromosome of Candidatus Accumulibacter phosphatis clade IIA str. UW-1.</title>
        <authorList>
            <consortium name="US DOE Joint Genome Institute"/>
            <person name="Martin H.G."/>
            <person name="Ivanova N."/>
            <person name="Kunin V."/>
            <person name="Warnecke F."/>
            <person name="Barry K."/>
            <person name="He S."/>
            <person name="Salamov A."/>
            <person name="Szeto E."/>
            <person name="Dalin E."/>
            <person name="Pangilinan J.L."/>
            <person name="Lapidus A."/>
            <person name="Lowry S."/>
            <person name="Kyrpides N.C."/>
            <person name="McMahon K.D."/>
            <person name="Hugenholtz P."/>
        </authorList>
    </citation>
    <scope>NUCLEOTIDE SEQUENCE [LARGE SCALE GENOMIC DNA]</scope>
    <source>
        <strain evidence="9">UW-1</strain>
    </source>
</reference>
<evidence type="ECO:0000256" key="3">
    <source>
        <dbReference type="ARBA" id="ARBA00022741"/>
    </source>
</evidence>
<dbReference type="PANTHER" id="PTHR43499:SF1">
    <property type="entry name" value="ABC TRANSPORTER I FAMILY MEMBER 1"/>
    <property type="match status" value="1"/>
</dbReference>
<proteinExistence type="predicted"/>
<dbReference type="PROSITE" id="PS50893">
    <property type="entry name" value="ABC_TRANSPORTER_2"/>
    <property type="match status" value="1"/>
</dbReference>
<accession>C7RMP7</accession>
<evidence type="ECO:0000256" key="2">
    <source>
        <dbReference type="ARBA" id="ARBA00022475"/>
    </source>
</evidence>
<dbReference type="HOGENOM" id="CLU_000604_1_2_4"/>
<gene>
    <name evidence="9" type="ordered locus">CAP2UW1_0728</name>
</gene>
<keyword evidence="5" id="KW-0067">ATP-binding</keyword>
<dbReference type="InterPro" id="IPR017871">
    <property type="entry name" value="ABC_transporter-like_CS"/>
</dbReference>
<dbReference type="InterPro" id="IPR005895">
    <property type="entry name" value="ABC_transptr_haem_export_CcmA"/>
</dbReference>
<dbReference type="Pfam" id="PF00005">
    <property type="entry name" value="ABC_tran"/>
    <property type="match status" value="1"/>
</dbReference>
<dbReference type="PANTHER" id="PTHR43499">
    <property type="entry name" value="ABC TRANSPORTER I FAMILY MEMBER 1"/>
    <property type="match status" value="1"/>
</dbReference>
<dbReference type="NCBIfam" id="NF010061">
    <property type="entry name" value="PRK13538.1"/>
    <property type="match status" value="1"/>
</dbReference>